<gene>
    <name evidence="13" type="ORF">MNBD_ACTINO02-2734</name>
</gene>
<evidence type="ECO:0000256" key="9">
    <source>
        <dbReference type="ARBA" id="ARBA00022958"/>
    </source>
</evidence>
<accession>A0A3B0TM24</accession>
<dbReference type="PANTHER" id="PTHR34265:SF1">
    <property type="entry name" value="TYPE III PANTOTHENATE KINASE"/>
    <property type="match status" value="1"/>
</dbReference>
<evidence type="ECO:0000256" key="6">
    <source>
        <dbReference type="ARBA" id="ARBA00022741"/>
    </source>
</evidence>
<dbReference type="SUPFAM" id="SSF53067">
    <property type="entry name" value="Actin-like ATPase domain"/>
    <property type="match status" value="2"/>
</dbReference>
<evidence type="ECO:0000256" key="8">
    <source>
        <dbReference type="ARBA" id="ARBA00022840"/>
    </source>
</evidence>
<dbReference type="NCBIfam" id="NF009855">
    <property type="entry name" value="PRK13321.1"/>
    <property type="match status" value="1"/>
</dbReference>
<evidence type="ECO:0000256" key="2">
    <source>
        <dbReference type="ARBA" id="ARBA00004496"/>
    </source>
</evidence>
<comment type="cofactor">
    <cofactor evidence="1">
        <name>K(+)</name>
        <dbReference type="ChEBI" id="CHEBI:29103"/>
    </cofactor>
</comment>
<sequence length="256" mass="26365">MLLTLDVGNTQTAVGLFAGDALVGHWRMTTNPELTSDEMRLALRGMLGLGDYDPAAIDGVAISCVVPAITVPLRGVAETIAPGAVTVVEPGTKTGMPISIDNPREVGADRVVNAVAARKRYGAPVVVVDFGTSTNFDVVGPDGDYLGGAIAPGLVLSTNALTRGAAALRNVEFLEPRSPIGKGTVEAIQSGALYGHAGLVDGIMERLVAALGVEATRVATGGLASTIVAHCSSVETIDPYLTLEGLRIIHDLNRDT</sequence>
<evidence type="ECO:0000313" key="13">
    <source>
        <dbReference type="EMBL" id="VAW09694.1"/>
    </source>
</evidence>
<dbReference type="CDD" id="cd24015">
    <property type="entry name" value="ASKHA_NBD_PanK-III"/>
    <property type="match status" value="1"/>
</dbReference>
<dbReference type="NCBIfam" id="TIGR00671">
    <property type="entry name" value="baf"/>
    <property type="match status" value="1"/>
</dbReference>
<dbReference type="AlphaFoldDB" id="A0A3B0TM24"/>
<dbReference type="InterPro" id="IPR043129">
    <property type="entry name" value="ATPase_NBD"/>
</dbReference>
<dbReference type="GO" id="GO:0004594">
    <property type="term" value="F:pantothenate kinase activity"/>
    <property type="evidence" value="ECO:0007669"/>
    <property type="project" value="InterPro"/>
</dbReference>
<evidence type="ECO:0000256" key="11">
    <source>
        <dbReference type="ARBA" id="ARBA00038036"/>
    </source>
</evidence>
<evidence type="ECO:0000256" key="1">
    <source>
        <dbReference type="ARBA" id="ARBA00001958"/>
    </source>
</evidence>
<keyword evidence="10" id="KW-0173">Coenzyme A biosynthesis</keyword>
<evidence type="ECO:0000256" key="7">
    <source>
        <dbReference type="ARBA" id="ARBA00022777"/>
    </source>
</evidence>
<dbReference type="Gene3D" id="3.30.420.40">
    <property type="match status" value="2"/>
</dbReference>
<comment type="subcellular location">
    <subcellularLocation>
        <location evidence="2">Cytoplasm</location>
    </subcellularLocation>
</comment>
<dbReference type="PANTHER" id="PTHR34265">
    <property type="entry name" value="TYPE III PANTOTHENATE KINASE"/>
    <property type="match status" value="1"/>
</dbReference>
<keyword evidence="9" id="KW-0630">Potassium</keyword>
<reference evidence="13" key="1">
    <citation type="submission" date="2018-06" db="EMBL/GenBank/DDBJ databases">
        <authorList>
            <person name="Zhirakovskaya E."/>
        </authorList>
    </citation>
    <scope>NUCLEOTIDE SEQUENCE</scope>
</reference>
<proteinExistence type="inferred from homology"/>
<keyword evidence="4" id="KW-0963">Cytoplasm</keyword>
<dbReference type="GO" id="GO:0005524">
    <property type="term" value="F:ATP binding"/>
    <property type="evidence" value="ECO:0007669"/>
    <property type="project" value="UniProtKB-KW"/>
</dbReference>
<comment type="subunit">
    <text evidence="3">Homodimer.</text>
</comment>
<organism evidence="13">
    <name type="scientific">hydrothermal vent metagenome</name>
    <dbReference type="NCBI Taxonomy" id="652676"/>
    <lineage>
        <taxon>unclassified sequences</taxon>
        <taxon>metagenomes</taxon>
        <taxon>ecological metagenomes</taxon>
    </lineage>
</organism>
<keyword evidence="8" id="KW-0067">ATP-binding</keyword>
<dbReference type="HAMAP" id="MF_01274">
    <property type="entry name" value="Pantothen_kinase_3"/>
    <property type="match status" value="1"/>
</dbReference>
<dbReference type="GO" id="GO:0015937">
    <property type="term" value="P:coenzyme A biosynthetic process"/>
    <property type="evidence" value="ECO:0007669"/>
    <property type="project" value="UniProtKB-KW"/>
</dbReference>
<evidence type="ECO:0000256" key="5">
    <source>
        <dbReference type="ARBA" id="ARBA00022679"/>
    </source>
</evidence>
<keyword evidence="7 13" id="KW-0418">Kinase</keyword>
<evidence type="ECO:0000256" key="10">
    <source>
        <dbReference type="ARBA" id="ARBA00022993"/>
    </source>
</evidence>
<dbReference type="Pfam" id="PF03309">
    <property type="entry name" value="Pan_kinase"/>
    <property type="match status" value="1"/>
</dbReference>
<name>A0A3B0TM24_9ZZZZ</name>
<keyword evidence="5 13" id="KW-0808">Transferase</keyword>
<evidence type="ECO:0000256" key="4">
    <source>
        <dbReference type="ARBA" id="ARBA00022490"/>
    </source>
</evidence>
<evidence type="ECO:0000256" key="3">
    <source>
        <dbReference type="ARBA" id="ARBA00011738"/>
    </source>
</evidence>
<dbReference type="InterPro" id="IPR004619">
    <property type="entry name" value="Type_III_PanK"/>
</dbReference>
<dbReference type="GO" id="GO:0005737">
    <property type="term" value="C:cytoplasm"/>
    <property type="evidence" value="ECO:0007669"/>
    <property type="project" value="UniProtKB-SubCell"/>
</dbReference>
<dbReference type="EMBL" id="UOEK01000635">
    <property type="protein sequence ID" value="VAW09694.1"/>
    <property type="molecule type" value="Genomic_DNA"/>
</dbReference>
<evidence type="ECO:0000256" key="12">
    <source>
        <dbReference type="ARBA" id="ARBA00040883"/>
    </source>
</evidence>
<protein>
    <recommendedName>
        <fullName evidence="12">Type III pantothenate kinase</fullName>
    </recommendedName>
</protein>
<comment type="similarity">
    <text evidence="11">Belongs to the type III pantothenate kinase family.</text>
</comment>
<keyword evidence="6" id="KW-0547">Nucleotide-binding</keyword>